<keyword evidence="4" id="KW-1185">Reference proteome</keyword>
<dbReference type="Gene3D" id="3.40.630.10">
    <property type="entry name" value="Zn peptidases"/>
    <property type="match status" value="1"/>
</dbReference>
<dbReference type="PANTHER" id="PTHR10404">
    <property type="entry name" value="N-ACETYLATED-ALPHA-LINKED ACIDIC DIPEPTIDASE"/>
    <property type="match status" value="1"/>
</dbReference>
<comment type="caution">
    <text evidence="3">The sequence shown here is derived from an EMBL/GenBank/DDBJ whole genome shotgun (WGS) entry which is preliminary data.</text>
</comment>
<dbReference type="Gene3D" id="3.50.30.30">
    <property type="match status" value="1"/>
</dbReference>
<accession>A0A364Y132</accession>
<organism evidence="3 4">
    <name type="scientific">Pseudochryseolinea flava</name>
    <dbReference type="NCBI Taxonomy" id="2059302"/>
    <lineage>
        <taxon>Bacteria</taxon>
        <taxon>Pseudomonadati</taxon>
        <taxon>Bacteroidota</taxon>
        <taxon>Cytophagia</taxon>
        <taxon>Cytophagales</taxon>
        <taxon>Fulvivirgaceae</taxon>
        <taxon>Pseudochryseolinea</taxon>
    </lineage>
</organism>
<dbReference type="InterPro" id="IPR007484">
    <property type="entry name" value="Peptidase_M28"/>
</dbReference>
<keyword evidence="1" id="KW-0732">Signal</keyword>
<dbReference type="SUPFAM" id="SSF52025">
    <property type="entry name" value="PA domain"/>
    <property type="match status" value="1"/>
</dbReference>
<sequence>MMNSLNFRRYVVLAAAAILYHSNFAYCQTKPLSERSEETGLLLRDQVTRMLIQESSGDRAHDYVKQLAMWDRSGEHYRDAAKWVETKAKDFGLQQVKIEMFPTENTWIVKRGVLRATYPYAFNITSFDDLPMSVAINSGSIDTTAQLVDVGGGSREEDYTNKDVKGKIVLATENPSAVARIAIDKKGAIGVVSSYSVPYWDATNRLPGDFPDQVGWTGIRANNAKAFAFAISDRKRGELKSVIERKDSVLLHVSLETTKEPDSLRVVTGIIPGERFPNEEIIVTAHLDHYKPGANDNASGSAVVLEMIRTLNYLIETKQIARPLRTIRFLWIPEFSGSTAWVNRHLPDASKKRILNLNLDMLGANLQEVNSEFSIDYTPGANAHFVNALSESILEFINKYNNTRYPKRKDYQIISVNGTHNPAKATMKKNSRGSDSQVFNDYGIAGIGFLTWPDDNYHSSQDRPEYVDPTQLHRVCFGGLAMITTVAYADDSNLNALLGLTYMYGQRRLADDEKNAITLASRATTNSQSGYLSRAIVSAGFNRERKALETCQQLTQGNVSVLIKKYVVALDQKEQLLLKTLKTLAPLATSSDELEVGEFKKYATKVPQRVKGKELMNYYEVREGMMKNNAAAITALEKEVTTMMTILRERETDELRIYDFYNAMACYADGKRNLIEIRNAIYAEYESLFTLSSLETLFKSFENGGGMIFRKDVAK</sequence>
<dbReference type="EMBL" id="QMFY01000007">
    <property type="protein sequence ID" value="RAW00385.1"/>
    <property type="molecule type" value="Genomic_DNA"/>
</dbReference>
<evidence type="ECO:0000256" key="1">
    <source>
        <dbReference type="SAM" id="SignalP"/>
    </source>
</evidence>
<dbReference type="SUPFAM" id="SSF53187">
    <property type="entry name" value="Zn-dependent exopeptidases"/>
    <property type="match status" value="1"/>
</dbReference>
<dbReference type="AlphaFoldDB" id="A0A364Y132"/>
<proteinExistence type="predicted"/>
<gene>
    <name evidence="3" type="ORF">DQQ10_15140</name>
</gene>
<feature type="signal peptide" evidence="1">
    <location>
        <begin position="1"/>
        <end position="27"/>
    </location>
</feature>
<dbReference type="PANTHER" id="PTHR10404:SF46">
    <property type="entry name" value="VACUOLAR PROTEIN SORTING-ASSOCIATED PROTEIN 70"/>
    <property type="match status" value="1"/>
</dbReference>
<protein>
    <recommendedName>
        <fullName evidence="2">Peptidase M28 domain-containing protein</fullName>
    </recommendedName>
</protein>
<evidence type="ECO:0000259" key="2">
    <source>
        <dbReference type="Pfam" id="PF04389"/>
    </source>
</evidence>
<dbReference type="Proteomes" id="UP000251889">
    <property type="component" value="Unassembled WGS sequence"/>
</dbReference>
<dbReference type="InterPro" id="IPR046450">
    <property type="entry name" value="PA_dom_sf"/>
</dbReference>
<reference evidence="3 4" key="1">
    <citation type="submission" date="2018-06" db="EMBL/GenBank/DDBJ databases">
        <title>Chryseolinea flavus sp. nov., a member of the phylum Bacteroidetes isolated from soil.</title>
        <authorList>
            <person name="Li Y."/>
            <person name="Wang J."/>
        </authorList>
    </citation>
    <scope>NUCLEOTIDE SEQUENCE [LARGE SCALE GENOMIC DNA]</scope>
    <source>
        <strain evidence="3 4">SDU1-6</strain>
    </source>
</reference>
<feature type="chain" id="PRO_5016569964" description="Peptidase M28 domain-containing protein" evidence="1">
    <location>
        <begin position="28"/>
        <end position="715"/>
    </location>
</feature>
<evidence type="ECO:0000313" key="4">
    <source>
        <dbReference type="Proteomes" id="UP000251889"/>
    </source>
</evidence>
<dbReference type="OrthoDB" id="9762302at2"/>
<dbReference type="Pfam" id="PF04389">
    <property type="entry name" value="Peptidase_M28"/>
    <property type="match status" value="1"/>
</dbReference>
<name>A0A364Y132_9BACT</name>
<feature type="domain" description="Peptidase M28" evidence="2">
    <location>
        <begin position="268"/>
        <end position="475"/>
    </location>
</feature>
<dbReference type="InterPro" id="IPR039373">
    <property type="entry name" value="Peptidase_M28B"/>
</dbReference>
<evidence type="ECO:0000313" key="3">
    <source>
        <dbReference type="EMBL" id="RAW00385.1"/>
    </source>
</evidence>
<dbReference type="RefSeq" id="WP_112747727.1">
    <property type="nucleotide sequence ID" value="NZ_QMFY01000007.1"/>
</dbReference>